<feature type="transmembrane region" description="Helical" evidence="1">
    <location>
        <begin position="60"/>
        <end position="81"/>
    </location>
</feature>
<evidence type="ECO:0000256" key="1">
    <source>
        <dbReference type="SAM" id="Phobius"/>
    </source>
</evidence>
<keyword evidence="1" id="KW-0472">Membrane</keyword>
<keyword evidence="2" id="KW-1185">Reference proteome</keyword>
<keyword evidence="1" id="KW-1133">Transmembrane helix</keyword>
<evidence type="ECO:0000313" key="2">
    <source>
        <dbReference type="Proteomes" id="UP000887540"/>
    </source>
</evidence>
<proteinExistence type="predicted"/>
<dbReference type="WBParaSite" id="ACRNAN_Path_1308.g5135.t1">
    <property type="protein sequence ID" value="ACRNAN_Path_1308.g5135.t1"/>
    <property type="gene ID" value="ACRNAN_Path_1308.g5135"/>
</dbReference>
<protein>
    <submittedName>
        <fullName evidence="3">Uncharacterized protein</fullName>
    </submittedName>
</protein>
<evidence type="ECO:0000313" key="3">
    <source>
        <dbReference type="WBParaSite" id="ACRNAN_Path_1308.g5135.t1"/>
    </source>
</evidence>
<dbReference type="AlphaFoldDB" id="A0A914BYR0"/>
<sequence length="94" mass="10743">MFSFRYPAALPSSHYLSRMALPKKRVCPRSTVVSTFAHSMHFLESKARKLTSLFVELSPFGFSALSLLLRFLSLLNFYFFLLAPSRHTNVLIGK</sequence>
<keyword evidence="1" id="KW-0812">Transmembrane</keyword>
<dbReference type="Proteomes" id="UP000887540">
    <property type="component" value="Unplaced"/>
</dbReference>
<name>A0A914BYR0_9BILA</name>
<accession>A0A914BYR0</accession>
<reference evidence="3" key="1">
    <citation type="submission" date="2022-11" db="UniProtKB">
        <authorList>
            <consortium name="WormBaseParasite"/>
        </authorList>
    </citation>
    <scope>IDENTIFICATION</scope>
</reference>
<organism evidence="2 3">
    <name type="scientific">Acrobeloides nanus</name>
    <dbReference type="NCBI Taxonomy" id="290746"/>
    <lineage>
        <taxon>Eukaryota</taxon>
        <taxon>Metazoa</taxon>
        <taxon>Ecdysozoa</taxon>
        <taxon>Nematoda</taxon>
        <taxon>Chromadorea</taxon>
        <taxon>Rhabditida</taxon>
        <taxon>Tylenchina</taxon>
        <taxon>Cephalobomorpha</taxon>
        <taxon>Cephaloboidea</taxon>
        <taxon>Cephalobidae</taxon>
        <taxon>Acrobeloides</taxon>
    </lineage>
</organism>